<protein>
    <submittedName>
        <fullName evidence="2">WGS project CAEQ00000000 data, annotated contig 1309</fullName>
    </submittedName>
</protein>
<dbReference type="Proteomes" id="UP000000702">
    <property type="component" value="Unassembled WGS sequence"/>
</dbReference>
<feature type="region of interest" description="Disordered" evidence="1">
    <location>
        <begin position="84"/>
        <end position="113"/>
    </location>
</feature>
<reference evidence="2 3" key="2">
    <citation type="journal article" date="2012" name="Proc. Natl. Acad. Sci. U.S.A.">
        <title>Antigenic diversity is generated by distinct evolutionary mechanisms in African trypanosome species.</title>
        <authorList>
            <person name="Jackson A.P."/>
            <person name="Berry A."/>
            <person name="Aslett M."/>
            <person name="Allison H.C."/>
            <person name="Burton P."/>
            <person name="Vavrova-Anderson J."/>
            <person name="Brown R."/>
            <person name="Browne H."/>
            <person name="Corton N."/>
            <person name="Hauser H."/>
            <person name="Gamble J."/>
            <person name="Gilderthorp R."/>
            <person name="Marcello L."/>
            <person name="McQuillan J."/>
            <person name="Otto T.D."/>
            <person name="Quail M.A."/>
            <person name="Sanders M.J."/>
            <person name="van Tonder A."/>
            <person name="Ginger M.L."/>
            <person name="Field M.C."/>
            <person name="Barry J.D."/>
            <person name="Hertz-Fowler C."/>
            <person name="Berriman M."/>
        </authorList>
    </citation>
    <scope>NUCLEOTIDE SEQUENCE [LARGE SCALE GENOMIC DNA]</scope>
    <source>
        <strain evidence="2 3">IL3000</strain>
    </source>
</reference>
<organism evidence="2 3">
    <name type="scientific">Trypanosoma congolense (strain IL3000)</name>
    <dbReference type="NCBI Taxonomy" id="1068625"/>
    <lineage>
        <taxon>Eukaryota</taxon>
        <taxon>Discoba</taxon>
        <taxon>Euglenozoa</taxon>
        <taxon>Kinetoplastea</taxon>
        <taxon>Metakinetoplastina</taxon>
        <taxon>Trypanosomatida</taxon>
        <taxon>Trypanosomatidae</taxon>
        <taxon>Trypanosoma</taxon>
        <taxon>Nannomonas</taxon>
    </lineage>
</organism>
<evidence type="ECO:0000256" key="1">
    <source>
        <dbReference type="SAM" id="MobiDB-lite"/>
    </source>
</evidence>
<sequence length="426" mass="45661">MKQGGTSYAPLPLVVDLCEEITPQSLRHARWYADLIAAPPPAPHPFGVVVEGATSTNPACAPAQNAKNGAPSKLSSFPCIATAANKRERDRETPQERQASSTKEATVTTSVEEEEDASALTVLGRLREHCGYSVGTAMYRVWVRYPQSYLSWMSGRIADAVVRRVMPLIERTQGCGVQGDQGSVTGGQYDIHVRYFLSSELSHHDYSHAFCAEIIVRDVDQLKRIDEAASLVRAQYTAVRAENQTLESSLAFWRSISFKGSEVDGGAAQRWAGVAGCSQAAMRPPRDLSAVEGCGAWEQPTASHPFRGVIAKTNKSSLNSLHERDVGPELHAHRTAGIVAVLYLSFGGVVYAGAKLGSTGERRSPVPPTADGAEKEKMATLVKHTQALDAAAADDSATGDASQCSEPVFFLPCSSNSSFVRGLLGL</sequence>
<evidence type="ECO:0000313" key="3">
    <source>
        <dbReference type="Proteomes" id="UP000000702"/>
    </source>
</evidence>
<gene>
    <name evidence="2" type="ORF">TCIL3000_0_32590</name>
</gene>
<comment type="caution">
    <text evidence="2">The sequence shown here is derived from an EMBL/GenBank/DDBJ whole genome shotgun (WGS) entry which is preliminary data.</text>
</comment>
<dbReference type="AlphaFoldDB" id="F9W5C5"/>
<proteinExistence type="predicted"/>
<accession>F9W5C5</accession>
<dbReference type="EMBL" id="CAEQ01000696">
    <property type="protein sequence ID" value="CCD12376.1"/>
    <property type="molecule type" value="Genomic_DNA"/>
</dbReference>
<dbReference type="VEuPathDB" id="TriTrypDB:TcIL3000_0_32590"/>
<reference evidence="3" key="1">
    <citation type="submission" date="2011-07" db="EMBL/GenBank/DDBJ databases">
        <title>Divergent evolution of antigenic variation in African trypanosomes.</title>
        <authorList>
            <person name="Jackson A.P."/>
            <person name="Berry A."/>
            <person name="Allison H.C."/>
            <person name="Burton P."/>
            <person name="Anderson J."/>
            <person name="Aslett M."/>
            <person name="Brown R."/>
            <person name="Corton N."/>
            <person name="Harris D."/>
            <person name="Hauser H."/>
            <person name="Gamble J."/>
            <person name="Gilderthorp R."/>
            <person name="McQuillan J."/>
            <person name="Quail M.A."/>
            <person name="Sanders M."/>
            <person name="Van Tonder A."/>
            <person name="Ginger M.L."/>
            <person name="Donelson J.E."/>
            <person name="Field M.C."/>
            <person name="Barry J.D."/>
            <person name="Berriman M."/>
            <person name="Hertz-Fowler C."/>
        </authorList>
    </citation>
    <scope>NUCLEOTIDE SEQUENCE [LARGE SCALE GENOMIC DNA]</scope>
    <source>
        <strain evidence="3">IL3000</strain>
    </source>
</reference>
<dbReference type="OMA" id="MYVDLLA"/>
<keyword evidence="3" id="KW-1185">Reference proteome</keyword>
<evidence type="ECO:0000313" key="2">
    <source>
        <dbReference type="EMBL" id="CCD12376.1"/>
    </source>
</evidence>
<feature type="compositionally biased region" description="Basic and acidic residues" evidence="1">
    <location>
        <begin position="85"/>
        <end position="95"/>
    </location>
</feature>
<feature type="compositionally biased region" description="Low complexity" evidence="1">
    <location>
        <begin position="99"/>
        <end position="110"/>
    </location>
</feature>
<name>F9W5C5_TRYCI</name>